<dbReference type="Pfam" id="PF02311">
    <property type="entry name" value="AraC_binding"/>
    <property type="match status" value="1"/>
</dbReference>
<dbReference type="InterPro" id="IPR037923">
    <property type="entry name" value="HTH-like"/>
</dbReference>
<name>A0AAE3R1K5_9BACT</name>
<sequence length="280" mass="33183">MKKDTLHEPFELVLKDFMNVCSKGEHSHSFFELVYIREGTGQQRINATHFQYQSGHLFLLAPEDAHCFDIETPTQFFFIRFNTIYLQAEAKQQDLLQRMELILRNASHQPGCVLKNSSDKAVIRPLMEALIREHQQKDLYHKELIAQYVNTLLVIVARNLMTTLPEKIDEQSENKVITILQYVQSNIYHPERLKGEYISKEFGISESYLGRYFRKHTNETLQQYILNYKLKLIENRLLHTNMRITEIAYEFGFTDKSHLNRFFKKSRGINPSDYRKNSRI</sequence>
<dbReference type="InterPro" id="IPR003313">
    <property type="entry name" value="AraC-bd"/>
</dbReference>
<dbReference type="Gene3D" id="2.60.120.10">
    <property type="entry name" value="Jelly Rolls"/>
    <property type="match status" value="1"/>
</dbReference>
<dbReference type="GO" id="GO:0003700">
    <property type="term" value="F:DNA-binding transcription factor activity"/>
    <property type="evidence" value="ECO:0007669"/>
    <property type="project" value="InterPro"/>
</dbReference>
<keyword evidence="3" id="KW-0804">Transcription</keyword>
<accession>A0AAE3R1K5</accession>
<evidence type="ECO:0000259" key="4">
    <source>
        <dbReference type="PROSITE" id="PS01124"/>
    </source>
</evidence>
<dbReference type="PROSITE" id="PS00041">
    <property type="entry name" value="HTH_ARAC_FAMILY_1"/>
    <property type="match status" value="1"/>
</dbReference>
<organism evidence="5 6">
    <name type="scientific">Xanthocytophaga agilis</name>
    <dbReference type="NCBI Taxonomy" id="3048010"/>
    <lineage>
        <taxon>Bacteria</taxon>
        <taxon>Pseudomonadati</taxon>
        <taxon>Bacteroidota</taxon>
        <taxon>Cytophagia</taxon>
        <taxon>Cytophagales</taxon>
        <taxon>Rhodocytophagaceae</taxon>
        <taxon>Xanthocytophaga</taxon>
    </lineage>
</organism>
<dbReference type="InterPro" id="IPR018060">
    <property type="entry name" value="HTH_AraC"/>
</dbReference>
<dbReference type="PANTHER" id="PTHR43280">
    <property type="entry name" value="ARAC-FAMILY TRANSCRIPTIONAL REGULATOR"/>
    <property type="match status" value="1"/>
</dbReference>
<comment type="caution">
    <text evidence="5">The sequence shown here is derived from an EMBL/GenBank/DDBJ whole genome shotgun (WGS) entry which is preliminary data.</text>
</comment>
<evidence type="ECO:0000256" key="2">
    <source>
        <dbReference type="ARBA" id="ARBA00023125"/>
    </source>
</evidence>
<evidence type="ECO:0000313" key="5">
    <source>
        <dbReference type="EMBL" id="MDJ1499954.1"/>
    </source>
</evidence>
<dbReference type="Proteomes" id="UP001232063">
    <property type="component" value="Unassembled WGS sequence"/>
</dbReference>
<dbReference type="SUPFAM" id="SSF51215">
    <property type="entry name" value="Regulatory protein AraC"/>
    <property type="match status" value="1"/>
</dbReference>
<proteinExistence type="predicted"/>
<dbReference type="EMBL" id="JASJOU010000001">
    <property type="protein sequence ID" value="MDJ1499954.1"/>
    <property type="molecule type" value="Genomic_DNA"/>
</dbReference>
<dbReference type="PROSITE" id="PS01124">
    <property type="entry name" value="HTH_ARAC_FAMILY_2"/>
    <property type="match status" value="1"/>
</dbReference>
<dbReference type="Gene3D" id="1.10.10.60">
    <property type="entry name" value="Homeodomain-like"/>
    <property type="match status" value="2"/>
</dbReference>
<keyword evidence="1" id="KW-0805">Transcription regulation</keyword>
<dbReference type="InterPro" id="IPR018062">
    <property type="entry name" value="HTH_AraC-typ_CS"/>
</dbReference>
<keyword evidence="2" id="KW-0238">DNA-binding</keyword>
<dbReference type="Pfam" id="PF12833">
    <property type="entry name" value="HTH_18"/>
    <property type="match status" value="1"/>
</dbReference>
<evidence type="ECO:0000256" key="1">
    <source>
        <dbReference type="ARBA" id="ARBA00023015"/>
    </source>
</evidence>
<reference evidence="5" key="1">
    <citation type="submission" date="2023-05" db="EMBL/GenBank/DDBJ databases">
        <authorList>
            <person name="Zhang X."/>
        </authorList>
    </citation>
    <scope>NUCLEOTIDE SEQUENCE</scope>
    <source>
        <strain evidence="5">BD1B2-1</strain>
    </source>
</reference>
<gene>
    <name evidence="5" type="ORF">QNI22_04830</name>
</gene>
<evidence type="ECO:0000313" key="6">
    <source>
        <dbReference type="Proteomes" id="UP001232063"/>
    </source>
</evidence>
<dbReference type="InterPro" id="IPR009057">
    <property type="entry name" value="Homeodomain-like_sf"/>
</dbReference>
<dbReference type="PANTHER" id="PTHR43280:SF2">
    <property type="entry name" value="HTH-TYPE TRANSCRIPTIONAL REGULATOR EXSA"/>
    <property type="match status" value="1"/>
</dbReference>
<dbReference type="SMART" id="SM00342">
    <property type="entry name" value="HTH_ARAC"/>
    <property type="match status" value="1"/>
</dbReference>
<protein>
    <submittedName>
        <fullName evidence="5">AraC family transcriptional regulator</fullName>
    </submittedName>
</protein>
<dbReference type="SUPFAM" id="SSF46689">
    <property type="entry name" value="Homeodomain-like"/>
    <property type="match status" value="1"/>
</dbReference>
<dbReference type="GO" id="GO:0043565">
    <property type="term" value="F:sequence-specific DNA binding"/>
    <property type="evidence" value="ECO:0007669"/>
    <property type="project" value="InterPro"/>
</dbReference>
<dbReference type="RefSeq" id="WP_314509490.1">
    <property type="nucleotide sequence ID" value="NZ_JASJOU010000001.1"/>
</dbReference>
<feature type="domain" description="HTH araC/xylS-type" evidence="4">
    <location>
        <begin position="177"/>
        <end position="277"/>
    </location>
</feature>
<evidence type="ECO:0000256" key="3">
    <source>
        <dbReference type="ARBA" id="ARBA00023163"/>
    </source>
</evidence>
<dbReference type="AlphaFoldDB" id="A0AAE3R1K5"/>
<keyword evidence="6" id="KW-1185">Reference proteome</keyword>
<dbReference type="InterPro" id="IPR014710">
    <property type="entry name" value="RmlC-like_jellyroll"/>
</dbReference>